<feature type="region of interest" description="Disordered" evidence="1">
    <location>
        <begin position="49"/>
        <end position="97"/>
    </location>
</feature>
<organism evidence="2 3">
    <name type="scientific">Periplaneta americana</name>
    <name type="common">American cockroach</name>
    <name type="synonym">Blatta americana</name>
    <dbReference type="NCBI Taxonomy" id="6978"/>
    <lineage>
        <taxon>Eukaryota</taxon>
        <taxon>Metazoa</taxon>
        <taxon>Ecdysozoa</taxon>
        <taxon>Arthropoda</taxon>
        <taxon>Hexapoda</taxon>
        <taxon>Insecta</taxon>
        <taxon>Pterygota</taxon>
        <taxon>Neoptera</taxon>
        <taxon>Polyneoptera</taxon>
        <taxon>Dictyoptera</taxon>
        <taxon>Blattodea</taxon>
        <taxon>Blattoidea</taxon>
        <taxon>Blattidae</taxon>
        <taxon>Blattinae</taxon>
        <taxon>Periplaneta</taxon>
    </lineage>
</organism>
<dbReference type="EMBL" id="JAJSOF020000015">
    <property type="protein sequence ID" value="KAJ4442215.1"/>
    <property type="molecule type" value="Genomic_DNA"/>
</dbReference>
<comment type="caution">
    <text evidence="2">The sequence shown here is derived from an EMBL/GenBank/DDBJ whole genome shotgun (WGS) entry which is preliminary data.</text>
</comment>
<accession>A0ABQ8T949</accession>
<evidence type="ECO:0000256" key="1">
    <source>
        <dbReference type="SAM" id="MobiDB-lite"/>
    </source>
</evidence>
<dbReference type="Proteomes" id="UP001148838">
    <property type="component" value="Unassembled WGS sequence"/>
</dbReference>
<protein>
    <submittedName>
        <fullName evidence="2">Uncharacterized protein</fullName>
    </submittedName>
</protein>
<reference evidence="2 3" key="1">
    <citation type="journal article" date="2022" name="Allergy">
        <title>Genome assembly and annotation of Periplaneta americana reveal a comprehensive cockroach allergen profile.</title>
        <authorList>
            <person name="Wang L."/>
            <person name="Xiong Q."/>
            <person name="Saelim N."/>
            <person name="Wang L."/>
            <person name="Nong W."/>
            <person name="Wan A.T."/>
            <person name="Shi M."/>
            <person name="Liu X."/>
            <person name="Cao Q."/>
            <person name="Hui J.H.L."/>
            <person name="Sookrung N."/>
            <person name="Leung T.F."/>
            <person name="Tungtrongchitr A."/>
            <person name="Tsui S.K.W."/>
        </authorList>
    </citation>
    <scope>NUCLEOTIDE SEQUENCE [LARGE SCALE GENOMIC DNA]</scope>
    <source>
        <strain evidence="2">PWHHKU_190912</strain>
    </source>
</reference>
<feature type="compositionally biased region" description="Low complexity" evidence="1">
    <location>
        <begin position="65"/>
        <end position="77"/>
    </location>
</feature>
<gene>
    <name evidence="2" type="ORF">ANN_12081</name>
</gene>
<proteinExistence type="predicted"/>
<name>A0ABQ8T949_PERAM</name>
<evidence type="ECO:0000313" key="3">
    <source>
        <dbReference type="Proteomes" id="UP001148838"/>
    </source>
</evidence>
<feature type="compositionally biased region" description="Basic and acidic residues" evidence="1">
    <location>
        <begin position="50"/>
        <end position="63"/>
    </location>
</feature>
<evidence type="ECO:0000313" key="2">
    <source>
        <dbReference type="EMBL" id="KAJ4442215.1"/>
    </source>
</evidence>
<keyword evidence="3" id="KW-1185">Reference proteome</keyword>
<sequence>MTQRWLARQRRDSLHLRLKTSRDLRVLRVDGSPFQDHHQHILFFVAEPDSAGREREQHRDAGPERAQQAGVRAVRAQPPLRAHPQRQGAHLAHRRQQ</sequence>